<evidence type="ECO:0000256" key="1">
    <source>
        <dbReference type="ARBA" id="ARBA00004141"/>
    </source>
</evidence>
<protein>
    <recommendedName>
        <fullName evidence="9">Nitrate reductase</fullName>
    </recommendedName>
</protein>
<feature type="transmembrane region" description="Helical" evidence="6">
    <location>
        <begin position="356"/>
        <end position="378"/>
    </location>
</feature>
<evidence type="ECO:0000313" key="8">
    <source>
        <dbReference type="Proteomes" id="UP000178735"/>
    </source>
</evidence>
<comment type="similarity">
    <text evidence="2">Belongs to the purine-cytosine permease (2.A.39) family.</text>
</comment>
<evidence type="ECO:0000256" key="4">
    <source>
        <dbReference type="ARBA" id="ARBA00022989"/>
    </source>
</evidence>
<accession>A0A1F7X0S5</accession>
<dbReference type="Gene3D" id="1.10.4160.10">
    <property type="entry name" value="Hydantoin permease"/>
    <property type="match status" value="1"/>
</dbReference>
<name>A0A1F7X0S5_9BACT</name>
<dbReference type="Pfam" id="PF02133">
    <property type="entry name" value="Transp_cyt_pur"/>
    <property type="match status" value="1"/>
</dbReference>
<dbReference type="InterPro" id="IPR001248">
    <property type="entry name" value="Pur-cyt_permease"/>
</dbReference>
<keyword evidence="3 6" id="KW-0812">Transmembrane</keyword>
<feature type="transmembrane region" description="Helical" evidence="6">
    <location>
        <begin position="235"/>
        <end position="256"/>
    </location>
</feature>
<dbReference type="EMBL" id="MGFH01000033">
    <property type="protein sequence ID" value="OGM07978.1"/>
    <property type="molecule type" value="Genomic_DNA"/>
</dbReference>
<reference evidence="7 8" key="1">
    <citation type="journal article" date="2016" name="Nat. Commun.">
        <title>Thousands of microbial genomes shed light on interconnected biogeochemical processes in an aquifer system.</title>
        <authorList>
            <person name="Anantharaman K."/>
            <person name="Brown C.T."/>
            <person name="Hug L.A."/>
            <person name="Sharon I."/>
            <person name="Castelle C.J."/>
            <person name="Probst A.J."/>
            <person name="Thomas B.C."/>
            <person name="Singh A."/>
            <person name="Wilkins M.J."/>
            <person name="Karaoz U."/>
            <person name="Brodie E.L."/>
            <person name="Williams K.H."/>
            <person name="Hubbard S.S."/>
            <person name="Banfield J.F."/>
        </authorList>
    </citation>
    <scope>NUCLEOTIDE SEQUENCE [LARGE SCALE GENOMIC DNA]</scope>
</reference>
<feature type="transmembrane region" description="Helical" evidence="6">
    <location>
        <begin position="461"/>
        <end position="481"/>
    </location>
</feature>
<comment type="caution">
    <text evidence="7">The sequence shown here is derived from an EMBL/GenBank/DDBJ whole genome shotgun (WGS) entry which is preliminary data.</text>
</comment>
<gene>
    <name evidence="7" type="ORF">A2008_10205</name>
</gene>
<dbReference type="GO" id="GO:0015205">
    <property type="term" value="F:nucleobase transmembrane transporter activity"/>
    <property type="evidence" value="ECO:0007669"/>
    <property type="project" value="TreeGrafter"/>
</dbReference>
<feature type="transmembrane region" description="Helical" evidence="6">
    <location>
        <begin position="161"/>
        <end position="180"/>
    </location>
</feature>
<dbReference type="CDD" id="cd11485">
    <property type="entry name" value="SLC-NCS1sbd_YbbW-like"/>
    <property type="match status" value="1"/>
</dbReference>
<keyword evidence="5 6" id="KW-0472">Membrane</keyword>
<feature type="transmembrane region" description="Helical" evidence="6">
    <location>
        <begin position="277"/>
        <end position="301"/>
    </location>
</feature>
<evidence type="ECO:0000256" key="2">
    <source>
        <dbReference type="ARBA" id="ARBA00008974"/>
    </source>
</evidence>
<dbReference type="PANTHER" id="PTHR30618:SF0">
    <property type="entry name" value="PURINE-URACIL PERMEASE NCS1"/>
    <property type="match status" value="1"/>
</dbReference>
<feature type="transmembrane region" description="Helical" evidence="6">
    <location>
        <begin position="48"/>
        <end position="69"/>
    </location>
</feature>
<feature type="transmembrane region" description="Helical" evidence="6">
    <location>
        <begin position="384"/>
        <end position="409"/>
    </location>
</feature>
<feature type="transmembrane region" description="Helical" evidence="6">
    <location>
        <begin position="75"/>
        <end position="99"/>
    </location>
</feature>
<dbReference type="Proteomes" id="UP000178735">
    <property type="component" value="Unassembled WGS sequence"/>
</dbReference>
<feature type="transmembrane region" description="Helical" evidence="6">
    <location>
        <begin position="321"/>
        <end position="344"/>
    </location>
</feature>
<comment type="subcellular location">
    <subcellularLocation>
        <location evidence="1">Membrane</location>
        <topology evidence="1">Multi-pass membrane protein</topology>
    </subcellularLocation>
</comment>
<evidence type="ECO:0000313" key="7">
    <source>
        <dbReference type="EMBL" id="OGM07978.1"/>
    </source>
</evidence>
<feature type="transmembrane region" description="Helical" evidence="6">
    <location>
        <begin position="430"/>
        <end position="455"/>
    </location>
</feature>
<dbReference type="InterPro" id="IPR045225">
    <property type="entry name" value="Uracil/uridine/allantoin_perm"/>
</dbReference>
<evidence type="ECO:0000256" key="5">
    <source>
        <dbReference type="ARBA" id="ARBA00023136"/>
    </source>
</evidence>
<dbReference type="PANTHER" id="PTHR30618">
    <property type="entry name" value="NCS1 FAMILY PURINE/PYRIMIDINE TRANSPORTER"/>
    <property type="match status" value="1"/>
</dbReference>
<dbReference type="GO" id="GO:0005886">
    <property type="term" value="C:plasma membrane"/>
    <property type="evidence" value="ECO:0007669"/>
    <property type="project" value="TreeGrafter"/>
</dbReference>
<dbReference type="AlphaFoldDB" id="A0A1F7X0S5"/>
<evidence type="ECO:0008006" key="9">
    <source>
        <dbReference type="Google" id="ProtNLM"/>
    </source>
</evidence>
<feature type="transmembrane region" description="Helical" evidence="6">
    <location>
        <begin position="120"/>
        <end position="141"/>
    </location>
</feature>
<keyword evidence="4 6" id="KW-1133">Transmembrane helix</keyword>
<evidence type="ECO:0000256" key="3">
    <source>
        <dbReference type="ARBA" id="ARBA00022692"/>
    </source>
</evidence>
<organism evidence="7 8">
    <name type="scientific">Candidatus Wallbacteria bacterium GWC2_49_35</name>
    <dbReference type="NCBI Taxonomy" id="1817813"/>
    <lineage>
        <taxon>Bacteria</taxon>
        <taxon>Candidatus Walliibacteriota</taxon>
    </lineage>
</organism>
<feature type="transmembrane region" description="Helical" evidence="6">
    <location>
        <begin position="192"/>
        <end position="215"/>
    </location>
</feature>
<evidence type="ECO:0000256" key="6">
    <source>
        <dbReference type="SAM" id="Phobius"/>
    </source>
</evidence>
<sequence>MTKFYQIEKNGLIELAPGVSESLKSNSVYSDDLKPVAIGERTWNYYHIATLWIGMSVCVPTYTLASGLIASGMNWWQAVITIFLGNMIVLMPMVLIAFAGTKYGIAYPIFCRASFGVNGAHLPSLLRAGVACGWFGIQSWIGGEFLFSALTGIIPSLALYPNFKFVTFILFWTINVYIGYKGTESIKWMESYGAPILIGVGFVVIAWAVYAAGSVSTLLSATDRIAAVPGTLKTSFAALFLPSLNGMIAFWATIALNIPDFTRYARSQKDQITGQILGLPTTMAFYAFVGVFGTLGSIIVFNRAIWNPAELIDAFHSPLLSLFGGLVIFLATITTNIAANVVAPANAFANLMPKKITYRAGVIITGIIGILIMPWKLYSDPSGYIFNWLGVYGSFLGPLAGLYISDYYILRKQKLNLYDLYLDKSQYYNYIGGFNPAALITYFISIFPFCLDLLYNTFNGHVVNSSWIIGLLISFMVYPIFSKKDASNFGGFDSVTDRQAL</sequence>
<proteinExistence type="inferred from homology"/>